<dbReference type="RefSeq" id="WP_225272020.1">
    <property type="nucleotide sequence ID" value="NZ_CP084058.1"/>
</dbReference>
<sequence length="146" mass="15004">MTRPCPPGSSAPAGSSSPARAGAPTCTPPETEARDWYFPEGCLSRWLAAQGQPATVYAFPKVGVRPLRAAYAELAEHLGLDAVVLVDGGTDILMRGDEAGLGTPADDMTSLAAAHALDVPVKVVAAAGVPALEAREVGQRVDLGRE</sequence>
<reference evidence="2" key="1">
    <citation type="submission" date="2016-04" db="EMBL/GenBank/DDBJ databases">
        <authorList>
            <person name="Evans L.H."/>
            <person name="Alamgir A."/>
            <person name="Owens N."/>
            <person name="Weber N.D."/>
            <person name="Virtaneva K."/>
            <person name="Barbian K."/>
            <person name="Babar A."/>
            <person name="Rosenke K."/>
        </authorList>
    </citation>
    <scope>NUCLEOTIDE SEQUENCE</scope>
    <source>
        <strain evidence="2">Nono1</strain>
    </source>
</reference>
<dbReference type="Pfam" id="PF06626">
    <property type="entry name" value="DUF1152"/>
    <property type="match status" value="1"/>
</dbReference>
<gene>
    <name evidence="2" type="ORF">BN4615_P2291</name>
</gene>
<dbReference type="AlphaFoldDB" id="A0A1M4E1R0"/>
<evidence type="ECO:0000313" key="2">
    <source>
        <dbReference type="EMBL" id="SBO92777.1"/>
    </source>
</evidence>
<feature type="region of interest" description="Disordered" evidence="1">
    <location>
        <begin position="1"/>
        <end position="32"/>
    </location>
</feature>
<organism evidence="2">
    <name type="scientific">Nonomuraea gerenzanensis</name>
    <dbReference type="NCBI Taxonomy" id="93944"/>
    <lineage>
        <taxon>Bacteria</taxon>
        <taxon>Bacillati</taxon>
        <taxon>Actinomycetota</taxon>
        <taxon>Actinomycetes</taxon>
        <taxon>Streptosporangiales</taxon>
        <taxon>Streptosporangiaceae</taxon>
        <taxon>Nonomuraea</taxon>
    </lineage>
</organism>
<accession>A0A1M4E1R0</accession>
<dbReference type="InterPro" id="IPR010581">
    <property type="entry name" value="DUF1152"/>
</dbReference>
<dbReference type="EMBL" id="LT559118">
    <property type="protein sequence ID" value="SBO92777.1"/>
    <property type="molecule type" value="Genomic_DNA"/>
</dbReference>
<name>A0A1M4E1R0_9ACTN</name>
<feature type="compositionally biased region" description="Low complexity" evidence="1">
    <location>
        <begin position="10"/>
        <end position="24"/>
    </location>
</feature>
<proteinExistence type="predicted"/>
<protein>
    <submittedName>
        <fullName evidence="2">Uncharacterized protein</fullName>
    </submittedName>
</protein>
<evidence type="ECO:0000256" key="1">
    <source>
        <dbReference type="SAM" id="MobiDB-lite"/>
    </source>
</evidence>